<dbReference type="InterPro" id="IPR023213">
    <property type="entry name" value="CAT-like_dom_sf"/>
</dbReference>
<keyword evidence="6" id="KW-1185">Reference proteome</keyword>
<dbReference type="SUPFAM" id="SSF56801">
    <property type="entry name" value="Acetyl-CoA synthetase-like"/>
    <property type="match status" value="2"/>
</dbReference>
<dbReference type="OrthoDB" id="416786at2759"/>
<dbReference type="Pfam" id="PF00550">
    <property type="entry name" value="PP-binding"/>
    <property type="match status" value="1"/>
</dbReference>
<dbReference type="CDD" id="cd05918">
    <property type="entry name" value="A_NRPS_SidN3_like"/>
    <property type="match status" value="2"/>
</dbReference>
<evidence type="ECO:0000256" key="2">
    <source>
        <dbReference type="ARBA" id="ARBA00022553"/>
    </source>
</evidence>
<dbReference type="InterPro" id="IPR010071">
    <property type="entry name" value="AA_adenyl_dom"/>
</dbReference>
<dbReference type="Gene3D" id="3.30.559.10">
    <property type="entry name" value="Chloramphenicol acetyltransferase-like domain"/>
    <property type="match status" value="3"/>
</dbReference>
<dbReference type="PROSITE" id="PS00455">
    <property type="entry name" value="AMP_BINDING"/>
    <property type="match status" value="2"/>
</dbReference>
<feature type="domain" description="Carrier" evidence="4">
    <location>
        <begin position="2520"/>
        <end position="2561"/>
    </location>
</feature>
<organism evidence="5 6">
    <name type="scientific">Zymoseptoria brevis</name>
    <dbReference type="NCBI Taxonomy" id="1047168"/>
    <lineage>
        <taxon>Eukaryota</taxon>
        <taxon>Fungi</taxon>
        <taxon>Dikarya</taxon>
        <taxon>Ascomycota</taxon>
        <taxon>Pezizomycotina</taxon>
        <taxon>Dothideomycetes</taxon>
        <taxon>Dothideomycetidae</taxon>
        <taxon>Mycosphaerellales</taxon>
        <taxon>Mycosphaerellaceae</taxon>
        <taxon>Zymoseptoria</taxon>
    </lineage>
</organism>
<evidence type="ECO:0000256" key="1">
    <source>
        <dbReference type="ARBA" id="ARBA00022450"/>
    </source>
</evidence>
<accession>A0A0F4G753</accession>
<dbReference type="InterPro" id="IPR020845">
    <property type="entry name" value="AMP-binding_CS"/>
</dbReference>
<name>A0A0F4G753_9PEZI</name>
<evidence type="ECO:0000259" key="4">
    <source>
        <dbReference type="PROSITE" id="PS50075"/>
    </source>
</evidence>
<dbReference type="InterPro" id="IPR042099">
    <property type="entry name" value="ANL_N_sf"/>
</dbReference>
<dbReference type="PANTHER" id="PTHR45527">
    <property type="entry name" value="NONRIBOSOMAL PEPTIDE SYNTHETASE"/>
    <property type="match status" value="1"/>
</dbReference>
<dbReference type="InterPro" id="IPR020806">
    <property type="entry name" value="PKS_PP-bd"/>
</dbReference>
<dbReference type="NCBIfam" id="TIGR01733">
    <property type="entry name" value="AA-adenyl-dom"/>
    <property type="match status" value="2"/>
</dbReference>
<dbReference type="InterPro" id="IPR045851">
    <property type="entry name" value="AMP-bd_C_sf"/>
</dbReference>
<keyword evidence="3" id="KW-0436">Ligase</keyword>
<dbReference type="InterPro" id="IPR000873">
    <property type="entry name" value="AMP-dep_synth/lig_dom"/>
</dbReference>
<dbReference type="Gene3D" id="3.30.300.30">
    <property type="match status" value="2"/>
</dbReference>
<dbReference type="Pfam" id="PF00501">
    <property type="entry name" value="AMP-binding"/>
    <property type="match status" value="2"/>
</dbReference>
<evidence type="ECO:0000313" key="6">
    <source>
        <dbReference type="Proteomes" id="UP000033647"/>
    </source>
</evidence>
<dbReference type="PANTHER" id="PTHR45527:SF12">
    <property type="entry name" value="NONRIBOSOMAL PEPTIDE SYNTHETASE IVOA"/>
    <property type="match status" value="1"/>
</dbReference>
<evidence type="ECO:0000256" key="3">
    <source>
        <dbReference type="ARBA" id="ARBA00022598"/>
    </source>
</evidence>
<dbReference type="Proteomes" id="UP000033647">
    <property type="component" value="Unassembled WGS sequence"/>
</dbReference>
<protein>
    <recommendedName>
        <fullName evidence="4">Carrier domain-containing protein</fullName>
    </recommendedName>
</protein>
<dbReference type="FunFam" id="3.30.300.30:FF:000015">
    <property type="entry name" value="Nonribosomal peptide synthase SidD"/>
    <property type="match status" value="2"/>
</dbReference>
<dbReference type="EMBL" id="LAFY01004327">
    <property type="protein sequence ID" value="KJX93198.1"/>
    <property type="molecule type" value="Genomic_DNA"/>
</dbReference>
<dbReference type="Gene3D" id="3.40.50.12780">
    <property type="entry name" value="N-terminal domain of ligase-like"/>
    <property type="match status" value="2"/>
</dbReference>
<dbReference type="SUPFAM" id="SSF52777">
    <property type="entry name" value="CoA-dependent acyltransferases"/>
    <property type="match status" value="6"/>
</dbReference>
<keyword evidence="1" id="KW-0596">Phosphopantetheine</keyword>
<dbReference type="STRING" id="1047168.A0A0F4G753"/>
<proteinExistence type="predicted"/>
<dbReference type="InterPro" id="IPR009081">
    <property type="entry name" value="PP-bd_ACP"/>
</dbReference>
<dbReference type="Gene3D" id="1.10.1200.10">
    <property type="entry name" value="ACP-like"/>
    <property type="match status" value="2"/>
</dbReference>
<dbReference type="SMART" id="SM00823">
    <property type="entry name" value="PKS_PP"/>
    <property type="match status" value="1"/>
</dbReference>
<dbReference type="InterPro" id="IPR001242">
    <property type="entry name" value="Condensation_dom"/>
</dbReference>
<evidence type="ECO:0000313" key="5">
    <source>
        <dbReference type="EMBL" id="KJX93198.1"/>
    </source>
</evidence>
<dbReference type="GO" id="GO:0043041">
    <property type="term" value="P:amino acid activation for nonribosomal peptide biosynthetic process"/>
    <property type="evidence" value="ECO:0007669"/>
    <property type="project" value="TreeGrafter"/>
</dbReference>
<dbReference type="Pfam" id="PF00668">
    <property type="entry name" value="Condensation"/>
    <property type="match status" value="3"/>
</dbReference>
<feature type="domain" description="Carrier" evidence="4">
    <location>
        <begin position="980"/>
        <end position="1056"/>
    </location>
</feature>
<gene>
    <name evidence="5" type="ORF">TI39_contig4368g00002</name>
</gene>
<dbReference type="GO" id="GO:0005737">
    <property type="term" value="C:cytoplasm"/>
    <property type="evidence" value="ECO:0007669"/>
    <property type="project" value="TreeGrafter"/>
</dbReference>
<dbReference type="PROSITE" id="PS50075">
    <property type="entry name" value="CARRIER"/>
    <property type="match status" value="2"/>
</dbReference>
<dbReference type="InterPro" id="IPR036736">
    <property type="entry name" value="ACP-like_sf"/>
</dbReference>
<sequence length="2561" mass="280927">MSFVITSLADIDKATLDEIAEACKVPSENIEDVYAPTSVQRTSIAGTSKLESDEARDKYSNGFQFTVALGDFVDLDSFCDALRRVVANNDVLRTRIVVCRKGLLQAVVRESHNTERYPEAQNDHDWEAILREQRQYPMQLADPLFRTALVGRKLVFTIHHAVYDLYTLTAMLADVKSILEHRVPEPRAQYKDFVSHWSSISESDAKSFWSTQFRDPVAWPTVGPTHNPSATYLVEKSIKVDGASAISPALIPSYIEAAWVLTARSYSRFDSVLYGFVFSGRQGVDCKHATALGPTIAIVPVQATMPTTVRELLKERTQARRKLYTHPALQFGLDNIAECCEQACGFQTLLNIGVTEVDAGDSEIMKLHSIQSVPLPYALVMEISIGAGSISFKAFSDPKILEKRQTERLMHQMEHYVQQLIRVNQQTKLDDLRPVNEHDIREMQAWSDIVPSTQNCLHKMFAMQVHKNPTAPAIDAHDGKATYSELDRKSTALAHALRDRGVQHETPVLVVFTKSMWAIVSLLAILKAGGVCVPVDPGHPTARKKKVMSLVKGDLVLTSDELHQSLSGDLGSNVLAITADFVSGLPEPGLELPTCKPSQLAYILATSGSTGEPKGVALEHQNLASSLPAFSDRIGLQSGQRYLHFASLVWDVSLSETIGALITGCCVCIPSETDRESNLVGFFNASKVDVAFLTPTVINTISREDVPDLQILCSGGEPVNPQAAATWGTQLRFVNAWGLTETGVVSIAGKLEPTSEHPTSIGTAVGCAAWIVDPVDFHKLVPIGTTGELVVEGPGVARGYMHDAGLTASSFVVHPPKWRPYRETSYHFFRTGDMARYNTDGSVCFLGRLDSQVKLRGQRFELTEVERTLCTAPGVQDAFTTVHGQDLVAVITMPRPSNAQYSFLNLVSREEEQKPLARITEFVESQLPLYMNPSAWFVVDRLPRNVSHKLDRRRITEWVKQQDIPAAKSRILCCDDTNTALTTKEEFALRSIWSAVLKVPEDDIYRETSFVKLGGDSILAMQVTARCRQIGIRLTVAALLRYKSLGAVAEQCQGLDEVKADSSIDGSGDRLDENLAETTTEDWFDKVDLHAHGLKAEEIASIYPCTAMQEGIVMHAMRDHGSKKSWNRFEFKLTPRSGGEEIDVDRLAKSWKAVCAAQDILRTTFASGVDGSVYQITLKHAEPQIIWTNMNDLGGSGAPWTERTNANQPPHCLTIARGTADDVLLILDLSHAIHDELTIARLCEQLFSGYADLERIRPGVSVGPYAAQMSRRRASDLQYWKRRLANSEACLLPPAIHSTTRDGEREQTQVPFGEGSRLLAFCKQHEVTAANILYVAWAAVLRMFTTMPKPVFGLLVDPREWLVGEAANAQGPMLAMNICEVEFPRSSLILDVLTRASEDLSASLEHTAFSLGELHDTLGLGEAALFNTSLSFVRALPDDIGDGLSIRVKPVASEDNHEYLIMVKAIHTGDNLEVRLDYRTSDIPTWHATNIAGAFGKVIETMLNNPQGPAVSLLDPYTTPPAVPQPFELLPVAGIETVKSHAATQCQVPQEILEDIYPCTPRQSALMKTSVETTSRSWRQYVCRIEVSQAEDLRHACDLVADAQPVLRTRIVSLEDFGHCQVVVRAPLGWNQGGNLDDYLERDMDTEFSYGAPLCRFGTTSDEAGAICLVLSMHRTICDDLSFRILVEDIEVAYQSGKIPSSPLPGHFLNYMRDPAGVTSAARFWKQRLDTQAAMFPAEDTSPGRLAHRPALPDPEKATMTIEVPSSSWDNLALESQLLAAWALCLSRMTGSDTVMFGTTTDPTAGLPPGSSRSIMGFRTDPVPLVVRMPANWTCKDLTTGVLDEMLVVSPHIHRADHDFELSPMGSILTLDVEPCSRASKRFVESLRSAQPEPHGTVMVRCQINPDGTRLQIQISSSSLPLERAQLILHQFIHAFTQIASSQSDTVLSNLGPLSKYEASLLQAWNRTISTGENECIHRCFREVARKQRLAVAIESWDANITYGELDGLSDLGASKLAIMGVGPGVVVPLMMEKSAFAIVVIMAVLKTGGAVMPLDASHPPGRLADMISSVKSALVISSPAYKTQAEAVSSNVLCISFQDWEQSPPHTSSPFEHAEITGESTCYVIFTSGSTGTPKGTAISHANVATAASDFIPKLGLGQGTRTIQATNFIFDVAMGDIFFTLLAGGCLCLPSQDSLQDMAGVITKTAANFAFITPSMASTMSFGDVPTLRTLALIGELVTREAAETWTPHLRFLNTYGPAEATIVTSCNDISAAGIESFRSVGSPVSSRYWVVDANDFHALCPIGCPGELMIEGPTVARGYLDENRSAAAFVDAPAWSKSFPDLDFSSRFYRTGDIVTQSHDGSVAVLGRNDTQVKLRGRRIELGDVEYHIRRLVDWDWNVAVEILGAGQERAELVAFLAPSGHGRSAHALTTAELQAMLLDPVRELAVQLHRGLIAALPSYMAPVLFVHIKQIPFTSVGKLDRRRLQDLATQLSPEQLQAYSIRSTDVAQRFHETGSHELNQQELELRKLWSKVVDRSESSISTNDSFFAIGGNSLRAS</sequence>
<dbReference type="GO" id="GO:0016874">
    <property type="term" value="F:ligase activity"/>
    <property type="evidence" value="ECO:0007669"/>
    <property type="project" value="UniProtKB-KW"/>
</dbReference>
<dbReference type="GO" id="GO:0044550">
    <property type="term" value="P:secondary metabolite biosynthetic process"/>
    <property type="evidence" value="ECO:0007669"/>
    <property type="project" value="TreeGrafter"/>
</dbReference>
<dbReference type="SUPFAM" id="SSF47336">
    <property type="entry name" value="ACP-like"/>
    <property type="match status" value="1"/>
</dbReference>
<dbReference type="Gene3D" id="3.30.559.30">
    <property type="entry name" value="Nonribosomal peptide synthetase, condensation domain"/>
    <property type="match status" value="3"/>
</dbReference>
<dbReference type="GO" id="GO:0031177">
    <property type="term" value="F:phosphopantetheine binding"/>
    <property type="evidence" value="ECO:0007669"/>
    <property type="project" value="InterPro"/>
</dbReference>
<reference evidence="5 6" key="1">
    <citation type="submission" date="2015-03" db="EMBL/GenBank/DDBJ databases">
        <title>RNA-seq based gene annotation and comparative genomics of four Zymoseptoria species reveal species-specific pathogenicity related genes and transposable element activity.</title>
        <authorList>
            <person name="Grandaubert J."/>
            <person name="Bhattacharyya A."/>
            <person name="Stukenbrock E.H."/>
        </authorList>
    </citation>
    <scope>NUCLEOTIDE SEQUENCE [LARGE SCALE GENOMIC DNA]</scope>
    <source>
        <strain evidence="5 6">Zb18110</strain>
    </source>
</reference>
<comment type="caution">
    <text evidence="5">The sequence shown here is derived from an EMBL/GenBank/DDBJ whole genome shotgun (WGS) entry which is preliminary data.</text>
</comment>
<keyword evidence="2" id="KW-0597">Phosphoprotein</keyword>